<dbReference type="RefSeq" id="WP_145678565.1">
    <property type="nucleotide sequence ID" value="NZ_VITF01000011.1"/>
</dbReference>
<feature type="domain" description="SsuA/THI5-like" evidence="5">
    <location>
        <begin position="42"/>
        <end position="193"/>
    </location>
</feature>
<dbReference type="InterPro" id="IPR006311">
    <property type="entry name" value="TAT_signal"/>
</dbReference>
<dbReference type="SUPFAM" id="SSF53850">
    <property type="entry name" value="Periplasmic binding protein-like II"/>
    <property type="match status" value="1"/>
</dbReference>
<dbReference type="InterPro" id="IPR015168">
    <property type="entry name" value="SsuA/THI5"/>
</dbReference>
<name>A0A560AUA3_AZOBR</name>
<evidence type="ECO:0000256" key="2">
    <source>
        <dbReference type="ARBA" id="ARBA00010742"/>
    </source>
</evidence>
<comment type="similarity">
    <text evidence="2">Belongs to the bacterial solute-binding protein SsuA/TauA family.</text>
</comment>
<dbReference type="PANTHER" id="PTHR30024:SF47">
    <property type="entry name" value="TAURINE-BINDING PERIPLASMIC PROTEIN"/>
    <property type="match status" value="1"/>
</dbReference>
<dbReference type="GO" id="GO:0042597">
    <property type="term" value="C:periplasmic space"/>
    <property type="evidence" value="ECO:0007669"/>
    <property type="project" value="UniProtKB-SubCell"/>
</dbReference>
<comment type="caution">
    <text evidence="6">The sequence shown here is derived from an EMBL/GenBank/DDBJ whole genome shotgun (WGS) entry which is preliminary data.</text>
</comment>
<dbReference type="PROSITE" id="PS51318">
    <property type="entry name" value="TAT"/>
    <property type="match status" value="1"/>
</dbReference>
<reference evidence="6 7" key="1">
    <citation type="submission" date="2019-06" db="EMBL/GenBank/DDBJ databases">
        <title>Genomic Encyclopedia of Type Strains, Phase IV (KMG-V): Genome sequencing to study the core and pangenomes of soil and plant-associated prokaryotes.</title>
        <authorList>
            <person name="Whitman W."/>
        </authorList>
    </citation>
    <scope>NUCLEOTIDE SEQUENCE [LARGE SCALE GENOMIC DNA]</scope>
    <source>
        <strain evidence="6 7">BR 11796</strain>
    </source>
</reference>
<protein>
    <submittedName>
        <fullName evidence="6">NitT/TauT family transport system substrate-binding protein</fullName>
    </submittedName>
</protein>
<organism evidence="6 7">
    <name type="scientific">Azospirillum brasilense</name>
    <dbReference type="NCBI Taxonomy" id="192"/>
    <lineage>
        <taxon>Bacteria</taxon>
        <taxon>Pseudomonadati</taxon>
        <taxon>Pseudomonadota</taxon>
        <taxon>Alphaproteobacteria</taxon>
        <taxon>Rhodospirillales</taxon>
        <taxon>Azospirillaceae</taxon>
        <taxon>Azospirillum</taxon>
    </lineage>
</organism>
<feature type="signal peptide" evidence="4">
    <location>
        <begin position="1"/>
        <end position="23"/>
    </location>
</feature>
<dbReference type="PANTHER" id="PTHR30024">
    <property type="entry name" value="ALIPHATIC SULFONATES-BINDING PROTEIN-RELATED"/>
    <property type="match status" value="1"/>
</dbReference>
<evidence type="ECO:0000256" key="4">
    <source>
        <dbReference type="SAM" id="SignalP"/>
    </source>
</evidence>
<comment type="subcellular location">
    <subcellularLocation>
        <location evidence="1">Periplasm</location>
    </subcellularLocation>
</comment>
<evidence type="ECO:0000259" key="5">
    <source>
        <dbReference type="Pfam" id="PF09084"/>
    </source>
</evidence>
<proteinExistence type="inferred from homology"/>
<dbReference type="EMBL" id="VITF01000011">
    <property type="protein sequence ID" value="TWA63936.1"/>
    <property type="molecule type" value="Genomic_DNA"/>
</dbReference>
<dbReference type="AlphaFoldDB" id="A0A560AUA3"/>
<accession>A0A560AUA3</accession>
<evidence type="ECO:0000313" key="7">
    <source>
        <dbReference type="Proteomes" id="UP000316083"/>
    </source>
</evidence>
<feature type="chain" id="PRO_5022243980" evidence="4">
    <location>
        <begin position="24"/>
        <end position="337"/>
    </location>
</feature>
<dbReference type="GO" id="GO:0042918">
    <property type="term" value="P:alkanesulfonate transmembrane transport"/>
    <property type="evidence" value="ECO:0007669"/>
    <property type="project" value="TreeGrafter"/>
</dbReference>
<dbReference type="Gene3D" id="3.40.190.10">
    <property type="entry name" value="Periplasmic binding protein-like II"/>
    <property type="match status" value="2"/>
</dbReference>
<sequence>MVSRRLFLGGAAATATLAATLTAATGEAPRRLRIGTLRPISSAPLFLAHDLGYFAEAGFEPELVFFDAAQPIAVATAGGDIDIGCCAFTGGLFNLAGKRALTVVAGGSPEAPGYPLVGYLAGRSAFESGLTSLRDFPGRSVAITQVGSSYHYSLHLLARKYGFDLGTVRLQPLQSLSNMTSALTGGRVDAALLPTTILPDLVRSGAAHLLGWVGDETPWQMCGVFVSQRVAADRALAARILQVYRRGCETYAGTLLAARVNGTAPIDAATRPLLEVLARHSRQPVERIAETLPFIRADGKLILDSVQDQIDWMAAAGLVSERFPVRSIVDADFGYIA</sequence>
<keyword evidence="3 4" id="KW-0732">Signal</keyword>
<dbReference type="Proteomes" id="UP000316083">
    <property type="component" value="Unassembled WGS sequence"/>
</dbReference>
<evidence type="ECO:0000313" key="6">
    <source>
        <dbReference type="EMBL" id="TWA63936.1"/>
    </source>
</evidence>
<evidence type="ECO:0000256" key="1">
    <source>
        <dbReference type="ARBA" id="ARBA00004418"/>
    </source>
</evidence>
<dbReference type="Pfam" id="PF09084">
    <property type="entry name" value="NMT1"/>
    <property type="match status" value="1"/>
</dbReference>
<evidence type="ECO:0000256" key="3">
    <source>
        <dbReference type="ARBA" id="ARBA00022729"/>
    </source>
</evidence>
<gene>
    <name evidence="6" type="ORF">FBZ82_11151</name>
</gene>